<evidence type="ECO:0008006" key="2">
    <source>
        <dbReference type="Google" id="ProtNLM"/>
    </source>
</evidence>
<proteinExistence type="predicted"/>
<name>A0A381XUI3_9ZZZZ</name>
<dbReference type="AlphaFoldDB" id="A0A381XUI3"/>
<organism evidence="1">
    <name type="scientific">marine metagenome</name>
    <dbReference type="NCBI Taxonomy" id="408172"/>
    <lineage>
        <taxon>unclassified sequences</taxon>
        <taxon>metagenomes</taxon>
        <taxon>ecological metagenomes</taxon>
    </lineage>
</organism>
<accession>A0A381XUI3</accession>
<gene>
    <name evidence="1" type="ORF">METZ01_LOCUS120986</name>
</gene>
<sequence>MLIDYTKYQDFNKLNDIFQEIKKLYDVEKDVKEFRVEDWNDNWDSGKHDEKVATHSYDIYNRFVKRTPPKRYESVVNKIKNLKGISYSAIIVVNPQSEMVSHTDWSHIEGMDENDVDKTYTIMYYLKQPKTTVEHCGMKWQDKKLYLPEDSVLCLDGGRTLHGVYNYTDE</sequence>
<evidence type="ECO:0000313" key="1">
    <source>
        <dbReference type="EMBL" id="SVA68132.1"/>
    </source>
</evidence>
<feature type="non-terminal residue" evidence="1">
    <location>
        <position position="170"/>
    </location>
</feature>
<dbReference type="EMBL" id="UINC01016349">
    <property type="protein sequence ID" value="SVA68132.1"/>
    <property type="molecule type" value="Genomic_DNA"/>
</dbReference>
<reference evidence="1" key="1">
    <citation type="submission" date="2018-05" db="EMBL/GenBank/DDBJ databases">
        <authorList>
            <person name="Lanie J.A."/>
            <person name="Ng W.-L."/>
            <person name="Kazmierczak K.M."/>
            <person name="Andrzejewski T.M."/>
            <person name="Davidsen T.M."/>
            <person name="Wayne K.J."/>
            <person name="Tettelin H."/>
            <person name="Glass J.I."/>
            <person name="Rusch D."/>
            <person name="Podicherti R."/>
            <person name="Tsui H.-C.T."/>
            <person name="Winkler M.E."/>
        </authorList>
    </citation>
    <scope>NUCLEOTIDE SEQUENCE</scope>
</reference>
<protein>
    <recommendedName>
        <fullName evidence="2">Prolyl 4-hydroxylase alpha subunit Fe(2+) 2OG dioxygenase domain-containing protein</fullName>
    </recommendedName>
</protein>